<evidence type="ECO:0000256" key="3">
    <source>
        <dbReference type="SAM" id="SignalP"/>
    </source>
</evidence>
<gene>
    <name evidence="5" type="ORF">E9531_01985</name>
</gene>
<dbReference type="EMBL" id="STFG01000001">
    <property type="protein sequence ID" value="THU05334.1"/>
    <property type="molecule type" value="Genomic_DNA"/>
</dbReference>
<dbReference type="Proteomes" id="UP000308917">
    <property type="component" value="Unassembled WGS sequence"/>
</dbReference>
<comment type="similarity">
    <text evidence="1">Belongs to the leucine-binding protein family.</text>
</comment>
<proteinExistence type="inferred from homology"/>
<feature type="signal peptide" evidence="3">
    <location>
        <begin position="1"/>
        <end position="28"/>
    </location>
</feature>
<dbReference type="Gene3D" id="3.40.50.2300">
    <property type="match status" value="2"/>
</dbReference>
<dbReference type="Pfam" id="PF13458">
    <property type="entry name" value="Peripla_BP_6"/>
    <property type="match status" value="1"/>
</dbReference>
<name>A0A4S8FFK2_9BURK</name>
<evidence type="ECO:0000313" key="6">
    <source>
        <dbReference type="Proteomes" id="UP000308917"/>
    </source>
</evidence>
<accession>A0A4S8FFK2</accession>
<dbReference type="PANTHER" id="PTHR47151:SF2">
    <property type="entry name" value="AMINO ACID BINDING PROTEIN"/>
    <property type="match status" value="1"/>
</dbReference>
<organism evidence="5 6">
    <name type="scientific">Lampropedia puyangensis</name>
    <dbReference type="NCBI Taxonomy" id="1330072"/>
    <lineage>
        <taxon>Bacteria</taxon>
        <taxon>Pseudomonadati</taxon>
        <taxon>Pseudomonadota</taxon>
        <taxon>Betaproteobacteria</taxon>
        <taxon>Burkholderiales</taxon>
        <taxon>Comamonadaceae</taxon>
        <taxon>Lampropedia</taxon>
    </lineage>
</organism>
<keyword evidence="6" id="KW-1185">Reference proteome</keyword>
<dbReference type="InterPro" id="IPR028082">
    <property type="entry name" value="Peripla_BP_I"/>
</dbReference>
<dbReference type="SUPFAM" id="SSF53822">
    <property type="entry name" value="Periplasmic binding protein-like I"/>
    <property type="match status" value="1"/>
</dbReference>
<reference evidence="5 6" key="1">
    <citation type="journal article" date="2015" name="Antonie Van Leeuwenhoek">
        <title>Lampropedia puyangensis sp. nov., isolated from symptomatic bark of Populus ? euramericana canker and emended description of Lampropedia hyalina (Ehrenberg 1832) Lee et al. 2004.</title>
        <authorList>
            <person name="Li Y."/>
            <person name="Wang T."/>
            <person name="Piao C.G."/>
            <person name="Wang L.F."/>
            <person name="Tian G.Z."/>
            <person name="Zhu T.H."/>
            <person name="Guo M.W."/>
        </authorList>
    </citation>
    <scope>NUCLEOTIDE SEQUENCE [LARGE SCALE GENOMIC DNA]</scope>
    <source>
        <strain evidence="5 6">2-bin</strain>
    </source>
</reference>
<evidence type="ECO:0000259" key="4">
    <source>
        <dbReference type="Pfam" id="PF13458"/>
    </source>
</evidence>
<evidence type="ECO:0000256" key="2">
    <source>
        <dbReference type="ARBA" id="ARBA00022729"/>
    </source>
</evidence>
<keyword evidence="2 3" id="KW-0732">Signal</keyword>
<sequence length="385" mass="40971">MGKQFKSVATSVAVACVCAIGGLTAAHADTVVRLGFAAPLTGPQSHYGEDMRNGLTLALEEANAQGIELDGQKAKFELVSKDDQADPRTAVQVAQQIVDEDVQGVLGHFNSGTTIPASRVYNDAGLPQIAMATSPEYTLQGYDTTFRMMTSDTQQGSAVGVYMVKDLNAKNVALIDDRTAYGQGLTDQVAKAVERSGGKVVSREYTTDKANDFTAILTNIKSKNADAIFFGGLDAQSGPMRRQMATLGITAPLVSGEMTRSDTFLRLAGDAANGTYASLAGVPIDSMAQGEKFAAAYKARFNKDAGVYAPYAYDGAWNMITAMKEAGSAKPEKYLEKLAGLQRSGATSEHIAYDKNGDLNEVSVTIYEVKNGKWEMVKTMVDSGK</sequence>
<comment type="caution">
    <text evidence="5">The sequence shown here is derived from an EMBL/GenBank/DDBJ whole genome shotgun (WGS) entry which is preliminary data.</text>
</comment>
<dbReference type="OrthoDB" id="9783240at2"/>
<dbReference type="AlphaFoldDB" id="A0A4S8FFK2"/>
<feature type="domain" description="Leucine-binding protein" evidence="4">
    <location>
        <begin position="32"/>
        <end position="372"/>
    </location>
</feature>
<evidence type="ECO:0000313" key="5">
    <source>
        <dbReference type="EMBL" id="THU05334.1"/>
    </source>
</evidence>
<dbReference type="InterPro" id="IPR028081">
    <property type="entry name" value="Leu-bd"/>
</dbReference>
<evidence type="ECO:0000256" key="1">
    <source>
        <dbReference type="ARBA" id="ARBA00010062"/>
    </source>
</evidence>
<dbReference type="RefSeq" id="WP_136572044.1">
    <property type="nucleotide sequence ID" value="NZ_STFG01000001.1"/>
</dbReference>
<protein>
    <submittedName>
        <fullName evidence="5">Branched-chain amino acid ABC transporter substrate-binding protein</fullName>
    </submittedName>
</protein>
<dbReference type="PANTHER" id="PTHR47151">
    <property type="entry name" value="LEU/ILE/VAL-BINDING ABC TRANSPORTER SUBUNIT"/>
    <property type="match status" value="1"/>
</dbReference>
<feature type="chain" id="PRO_5020241428" evidence="3">
    <location>
        <begin position="29"/>
        <end position="385"/>
    </location>
</feature>
<dbReference type="CDD" id="cd06342">
    <property type="entry name" value="PBP1_ABC_LIVBP-like"/>
    <property type="match status" value="1"/>
</dbReference>